<evidence type="ECO:0000313" key="3">
    <source>
        <dbReference type="Proteomes" id="UP001610104"/>
    </source>
</evidence>
<proteinExistence type="predicted"/>
<accession>A0ABW7MKH2</accession>
<evidence type="ECO:0000313" key="2">
    <source>
        <dbReference type="EMBL" id="MFH6767105.1"/>
    </source>
</evidence>
<sequence>MKTISIFRSLFAILTLVCFGCSNTSESPTVNDCKIYVVYVSSDCNCNNSICNSDYWITTEEYNRLLNIVNTSSEPCVYIYGTSFYGDNFQGYLLEFYTGNYDPCFID</sequence>
<keyword evidence="1" id="KW-0732">Signal</keyword>
<dbReference type="EMBL" id="JBAWKC010000001">
    <property type="protein sequence ID" value="MFH6767105.1"/>
    <property type="molecule type" value="Genomic_DNA"/>
</dbReference>
<evidence type="ECO:0000256" key="1">
    <source>
        <dbReference type="SAM" id="SignalP"/>
    </source>
</evidence>
<feature type="signal peptide" evidence="1">
    <location>
        <begin position="1"/>
        <end position="24"/>
    </location>
</feature>
<gene>
    <name evidence="2" type="ORF">V8G56_00035</name>
</gene>
<reference evidence="2 3" key="1">
    <citation type="submission" date="2024-02" db="EMBL/GenBank/DDBJ databases">
        <title>A Gaetbulibacter species isolated from tidal flats and genomic insights of their niches.</title>
        <authorList>
            <person name="Ye Y."/>
        </authorList>
    </citation>
    <scope>NUCLEOTIDE SEQUENCE [LARGE SCALE GENOMIC DNA]</scope>
    <source>
        <strain evidence="2 3">KEM-8</strain>
    </source>
</reference>
<name>A0ABW7MKH2_9FLAO</name>
<protein>
    <submittedName>
        <fullName evidence="2">Uncharacterized protein</fullName>
    </submittedName>
</protein>
<dbReference type="Proteomes" id="UP001610104">
    <property type="component" value="Unassembled WGS sequence"/>
</dbReference>
<organism evidence="2 3">
    <name type="scientific">Gaetbulibacter aquiaggeris</name>
    <dbReference type="NCBI Taxonomy" id="1735373"/>
    <lineage>
        <taxon>Bacteria</taxon>
        <taxon>Pseudomonadati</taxon>
        <taxon>Bacteroidota</taxon>
        <taxon>Flavobacteriia</taxon>
        <taxon>Flavobacteriales</taxon>
        <taxon>Flavobacteriaceae</taxon>
        <taxon>Gaetbulibacter</taxon>
    </lineage>
</organism>
<keyword evidence="3" id="KW-1185">Reference proteome</keyword>
<comment type="caution">
    <text evidence="2">The sequence shown here is derived from an EMBL/GenBank/DDBJ whole genome shotgun (WGS) entry which is preliminary data.</text>
</comment>
<feature type="chain" id="PRO_5046441608" evidence="1">
    <location>
        <begin position="25"/>
        <end position="107"/>
    </location>
</feature>
<dbReference type="RefSeq" id="WP_395436381.1">
    <property type="nucleotide sequence ID" value="NZ_JBAWKC010000001.1"/>
</dbReference>